<protein>
    <submittedName>
        <fullName evidence="3">Cell wall-associated polypeptide CWBP200</fullName>
    </submittedName>
    <submittedName>
        <fullName evidence="4">RHS repeat-associated protein</fullName>
    </submittedName>
</protein>
<evidence type="ECO:0000313" key="6">
    <source>
        <dbReference type="Proteomes" id="UP000295794"/>
    </source>
</evidence>
<name>A0A377Q4L7_9NEIS</name>
<evidence type="ECO:0000256" key="1">
    <source>
        <dbReference type="SAM" id="MobiDB-lite"/>
    </source>
</evidence>
<dbReference type="NCBIfam" id="TIGR03696">
    <property type="entry name" value="Rhs_assc_core"/>
    <property type="match status" value="1"/>
</dbReference>
<feature type="domain" description="RHS protein conserved region" evidence="2">
    <location>
        <begin position="34"/>
        <end position="65"/>
    </location>
</feature>
<sequence length="275" mass="31086">MEKTAEQTRHYLFEPNSFIPLAQIVEQGESSHTAYYHVDQLGTPQALSDENGEIAWSAEYKAWGEAQVVISEAAKTAGINNQIRFQGQYFDEESGLHYNRHRYYDPEIGRFISSDPIGLFGGFNTYAYAPNSTGWVDPWGLKKKGGSCALDKSLAGVKYDKKQAQHLIPQDVWNRNETFFDDIGMSGMRDHRSNGVLMPDNSTDALAMNRKYYHNGSHSNYSRSVENDDNGVKDRYQQGRISAAEARTQIGRLQDKKRSDMRAQLNPGQCPTRLS</sequence>
<accession>A0A377Q4L7</accession>
<dbReference type="InterPro" id="IPR032871">
    <property type="entry name" value="AHH_dom_containing"/>
</dbReference>
<evidence type="ECO:0000313" key="5">
    <source>
        <dbReference type="Proteomes" id="UP000255108"/>
    </source>
</evidence>
<dbReference type="InterPro" id="IPR001826">
    <property type="entry name" value="RHS"/>
</dbReference>
<dbReference type="InterPro" id="IPR022385">
    <property type="entry name" value="Rhs_assc_core"/>
</dbReference>
<dbReference type="Proteomes" id="UP000255108">
    <property type="component" value="Unassembled WGS sequence"/>
</dbReference>
<feature type="compositionally biased region" description="Polar residues" evidence="1">
    <location>
        <begin position="266"/>
        <end position="275"/>
    </location>
</feature>
<keyword evidence="6" id="KW-1185">Reference proteome</keyword>
<dbReference type="EMBL" id="UGHR01000001">
    <property type="protein sequence ID" value="STQ89883.1"/>
    <property type="molecule type" value="Genomic_DNA"/>
</dbReference>
<gene>
    <name evidence="3" type="primary">wapA_5</name>
    <name evidence="4" type="ORF">EV682_1143</name>
    <name evidence="3" type="ORF">NCTC11159_00934</name>
</gene>
<dbReference type="PANTHER" id="PTHR32305">
    <property type="match status" value="1"/>
</dbReference>
<dbReference type="Proteomes" id="UP000295794">
    <property type="component" value="Unassembled WGS sequence"/>
</dbReference>
<organism evidence="3 5">
    <name type="scientific">Iodobacter fluviatilis</name>
    <dbReference type="NCBI Taxonomy" id="537"/>
    <lineage>
        <taxon>Bacteria</taxon>
        <taxon>Pseudomonadati</taxon>
        <taxon>Pseudomonadota</taxon>
        <taxon>Betaproteobacteria</taxon>
        <taxon>Neisseriales</taxon>
        <taxon>Chitinibacteraceae</taxon>
        <taxon>Iodobacter</taxon>
    </lineage>
</organism>
<dbReference type="PRINTS" id="PR00394">
    <property type="entry name" value="RHSPROTEIN"/>
</dbReference>
<dbReference type="EMBL" id="SMBT01000014">
    <property type="protein sequence ID" value="TCU82631.1"/>
    <property type="molecule type" value="Genomic_DNA"/>
</dbReference>
<dbReference type="Pfam" id="PF03527">
    <property type="entry name" value="RHS"/>
    <property type="match status" value="1"/>
</dbReference>
<proteinExistence type="predicted"/>
<dbReference type="Gene3D" id="2.180.10.10">
    <property type="entry name" value="RHS repeat-associated core"/>
    <property type="match status" value="1"/>
</dbReference>
<evidence type="ECO:0000259" key="2">
    <source>
        <dbReference type="Pfam" id="PF03527"/>
    </source>
</evidence>
<dbReference type="Pfam" id="PF14412">
    <property type="entry name" value="AHH"/>
    <property type="match status" value="1"/>
</dbReference>
<dbReference type="PANTHER" id="PTHR32305:SF15">
    <property type="entry name" value="PROTEIN RHSA-RELATED"/>
    <property type="match status" value="1"/>
</dbReference>
<evidence type="ECO:0000313" key="3">
    <source>
        <dbReference type="EMBL" id="STQ89883.1"/>
    </source>
</evidence>
<evidence type="ECO:0000313" key="4">
    <source>
        <dbReference type="EMBL" id="TCU82631.1"/>
    </source>
</evidence>
<dbReference type="AlphaFoldDB" id="A0A377Q4L7"/>
<dbReference type="InterPro" id="IPR050708">
    <property type="entry name" value="T6SS_VgrG/RHS"/>
</dbReference>
<reference evidence="3 5" key="1">
    <citation type="submission" date="2018-06" db="EMBL/GenBank/DDBJ databases">
        <authorList>
            <consortium name="Pathogen Informatics"/>
            <person name="Doyle S."/>
        </authorList>
    </citation>
    <scope>NUCLEOTIDE SEQUENCE [LARGE SCALE GENOMIC DNA]</scope>
    <source>
        <strain evidence="3 5">NCTC11159</strain>
    </source>
</reference>
<reference evidence="4 6" key="2">
    <citation type="submission" date="2019-03" db="EMBL/GenBank/DDBJ databases">
        <title>Genomic Encyclopedia of Type Strains, Phase IV (KMG-IV): sequencing the most valuable type-strain genomes for metagenomic binning, comparative biology and taxonomic classification.</title>
        <authorList>
            <person name="Goeker M."/>
        </authorList>
    </citation>
    <scope>NUCLEOTIDE SEQUENCE [LARGE SCALE GENOMIC DNA]</scope>
    <source>
        <strain evidence="4 6">DSM 3764</strain>
    </source>
</reference>
<feature type="region of interest" description="Disordered" evidence="1">
    <location>
        <begin position="250"/>
        <end position="275"/>
    </location>
</feature>